<gene>
    <name evidence="1" type="ORF">AMURIS_00539</name>
</gene>
<dbReference type="AlphaFoldDB" id="A0A2K4ZBJ3"/>
<accession>A0A2K4ZBJ3</accession>
<dbReference type="EMBL" id="OFSM01000002">
    <property type="protein sequence ID" value="SOY27834.1"/>
    <property type="molecule type" value="Genomic_DNA"/>
</dbReference>
<reference evidence="1 2" key="1">
    <citation type="submission" date="2018-01" db="EMBL/GenBank/DDBJ databases">
        <authorList>
            <person name="Gaut B.S."/>
            <person name="Morton B.R."/>
            <person name="Clegg M.T."/>
            <person name="Duvall M.R."/>
        </authorList>
    </citation>
    <scope>NUCLEOTIDE SEQUENCE [LARGE SCALE GENOMIC DNA]</scope>
    <source>
        <strain evidence="1">GP69</strain>
    </source>
</reference>
<dbReference type="Proteomes" id="UP000236311">
    <property type="component" value="Unassembled WGS sequence"/>
</dbReference>
<sequence>MEIYIQTIIIVMTGFLCACGGKEPEDFSLSGAREGREELRQWAVFDEGRQVYRWERMGCGNYAPQFLQYFCSRCDTD</sequence>
<organism evidence="1 2">
    <name type="scientific">Acetatifactor muris</name>
    <dbReference type="NCBI Taxonomy" id="879566"/>
    <lineage>
        <taxon>Bacteria</taxon>
        <taxon>Bacillati</taxon>
        <taxon>Bacillota</taxon>
        <taxon>Clostridia</taxon>
        <taxon>Lachnospirales</taxon>
        <taxon>Lachnospiraceae</taxon>
        <taxon>Acetatifactor</taxon>
    </lineage>
</organism>
<name>A0A2K4ZBJ3_9FIRM</name>
<protein>
    <submittedName>
        <fullName evidence="1">Uncharacterized protein</fullName>
    </submittedName>
</protein>
<evidence type="ECO:0000313" key="1">
    <source>
        <dbReference type="EMBL" id="SOY27834.1"/>
    </source>
</evidence>
<evidence type="ECO:0000313" key="2">
    <source>
        <dbReference type="Proteomes" id="UP000236311"/>
    </source>
</evidence>
<keyword evidence="2" id="KW-1185">Reference proteome</keyword>
<proteinExistence type="predicted"/>